<accession>A0A3L8T0H7</accession>
<protein>
    <submittedName>
        <fullName evidence="2">Uncharacterized protein</fullName>
    </submittedName>
</protein>
<evidence type="ECO:0000256" key="1">
    <source>
        <dbReference type="SAM" id="MobiDB-lite"/>
    </source>
</evidence>
<evidence type="ECO:0000313" key="3">
    <source>
        <dbReference type="Proteomes" id="UP000276834"/>
    </source>
</evidence>
<reference evidence="2 3" key="1">
    <citation type="journal article" date="2018" name="Proc. R. Soc. B">
        <title>A non-coding region near Follistatin controls head colour polymorphism in the Gouldian finch.</title>
        <authorList>
            <person name="Toomey M.B."/>
            <person name="Marques C.I."/>
            <person name="Andrade P."/>
            <person name="Araujo P.M."/>
            <person name="Sabatino S."/>
            <person name="Gazda M.A."/>
            <person name="Afonso S."/>
            <person name="Lopes R.J."/>
            <person name="Corbo J.C."/>
            <person name="Carneiro M."/>
        </authorList>
    </citation>
    <scope>NUCLEOTIDE SEQUENCE [LARGE SCALE GENOMIC DNA]</scope>
    <source>
        <strain evidence="2">Red01</strain>
        <tissue evidence="2">Muscle</tissue>
    </source>
</reference>
<feature type="region of interest" description="Disordered" evidence="1">
    <location>
        <begin position="54"/>
        <end position="78"/>
    </location>
</feature>
<organism evidence="2 3">
    <name type="scientific">Chloebia gouldiae</name>
    <name type="common">Gouldian finch</name>
    <name type="synonym">Erythrura gouldiae</name>
    <dbReference type="NCBI Taxonomy" id="44316"/>
    <lineage>
        <taxon>Eukaryota</taxon>
        <taxon>Metazoa</taxon>
        <taxon>Chordata</taxon>
        <taxon>Craniata</taxon>
        <taxon>Vertebrata</taxon>
        <taxon>Euteleostomi</taxon>
        <taxon>Archelosauria</taxon>
        <taxon>Archosauria</taxon>
        <taxon>Dinosauria</taxon>
        <taxon>Saurischia</taxon>
        <taxon>Theropoda</taxon>
        <taxon>Coelurosauria</taxon>
        <taxon>Aves</taxon>
        <taxon>Neognathae</taxon>
        <taxon>Neoaves</taxon>
        <taxon>Telluraves</taxon>
        <taxon>Australaves</taxon>
        <taxon>Passeriformes</taxon>
        <taxon>Passeroidea</taxon>
        <taxon>Passeridae</taxon>
        <taxon>Chloebia</taxon>
    </lineage>
</organism>
<sequence length="78" mass="8822">MHTKETLLLTSEKMQWPPLLMWDGLLKKKVKSLQGSGQKFGQKQPSLFQAKHIIPGSSHTDKRPCKAPLERNQCPGVQ</sequence>
<keyword evidence="3" id="KW-1185">Reference proteome</keyword>
<dbReference type="AlphaFoldDB" id="A0A3L8T0H7"/>
<evidence type="ECO:0000313" key="2">
    <source>
        <dbReference type="EMBL" id="RLW12975.1"/>
    </source>
</evidence>
<dbReference type="EMBL" id="QUSF01000001">
    <property type="protein sequence ID" value="RLW12975.1"/>
    <property type="molecule type" value="Genomic_DNA"/>
</dbReference>
<name>A0A3L8T0H7_CHLGU</name>
<comment type="caution">
    <text evidence="2">The sequence shown here is derived from an EMBL/GenBank/DDBJ whole genome shotgun (WGS) entry which is preliminary data.</text>
</comment>
<gene>
    <name evidence="2" type="ORF">DV515_00000297</name>
</gene>
<dbReference type="Proteomes" id="UP000276834">
    <property type="component" value="Unassembled WGS sequence"/>
</dbReference>
<proteinExistence type="predicted"/>